<evidence type="ECO:0000313" key="3">
    <source>
        <dbReference type="EMBL" id="ABQ30610.1"/>
    </source>
</evidence>
<reference evidence="3 4" key="1">
    <citation type="submission" date="2007-05" db="EMBL/GenBank/DDBJ databases">
        <title>Complete sequence of chromosome of Acidiphilium cryptum JF-5.</title>
        <authorList>
            <consortium name="US DOE Joint Genome Institute"/>
            <person name="Copeland A."/>
            <person name="Lucas S."/>
            <person name="Lapidus A."/>
            <person name="Barry K."/>
            <person name="Detter J.C."/>
            <person name="Glavina del Rio T."/>
            <person name="Hammon N."/>
            <person name="Israni S."/>
            <person name="Dalin E."/>
            <person name="Tice H."/>
            <person name="Pitluck S."/>
            <person name="Sims D."/>
            <person name="Brettin T."/>
            <person name="Bruce D."/>
            <person name="Han C."/>
            <person name="Schmutz J."/>
            <person name="Larimer F."/>
            <person name="Land M."/>
            <person name="Hauser L."/>
            <person name="Kyrpides N."/>
            <person name="Kim E."/>
            <person name="Magnuson T."/>
            <person name="Richardson P."/>
        </authorList>
    </citation>
    <scope>NUCLEOTIDE SEQUENCE [LARGE SCALE GENOMIC DNA]</scope>
    <source>
        <strain evidence="3 4">JF-5</strain>
    </source>
</reference>
<dbReference type="HOGENOM" id="CLU_015134_3_1_5"/>
<name>A5FYC8_ACICJ</name>
<evidence type="ECO:0000313" key="4">
    <source>
        <dbReference type="Proteomes" id="UP000000245"/>
    </source>
</evidence>
<dbReference type="InterPro" id="IPR029014">
    <property type="entry name" value="NiFe-Hase_large"/>
</dbReference>
<dbReference type="EMBL" id="CP000697">
    <property type="protein sequence ID" value="ABQ30610.1"/>
    <property type="molecule type" value="Genomic_DNA"/>
</dbReference>
<dbReference type="Pfam" id="PF00346">
    <property type="entry name" value="Complex1_49kDa"/>
    <property type="match status" value="1"/>
</dbReference>
<dbReference type="SUPFAM" id="SSF56762">
    <property type="entry name" value="HydB/Nqo4-like"/>
    <property type="match status" value="1"/>
</dbReference>
<dbReference type="AlphaFoldDB" id="A5FYC8"/>
<accession>A5FYC8</accession>
<dbReference type="STRING" id="349163.Acry_1400"/>
<dbReference type="GO" id="GO:0016651">
    <property type="term" value="F:oxidoreductase activity, acting on NAD(P)H"/>
    <property type="evidence" value="ECO:0007669"/>
    <property type="project" value="InterPro"/>
</dbReference>
<feature type="domain" description="NADH-quinone oxidoreductase subunit D" evidence="2">
    <location>
        <begin position="252"/>
        <end position="408"/>
    </location>
</feature>
<dbReference type="GO" id="GO:0048038">
    <property type="term" value="F:quinone binding"/>
    <property type="evidence" value="ECO:0007669"/>
    <property type="project" value="InterPro"/>
</dbReference>
<keyword evidence="3" id="KW-0830">Ubiquinone</keyword>
<dbReference type="InterPro" id="IPR052197">
    <property type="entry name" value="ComplexI_49kDa-like"/>
</dbReference>
<dbReference type="eggNOG" id="COG3262">
    <property type="taxonomic scope" value="Bacteria"/>
</dbReference>
<keyword evidence="1" id="KW-0560">Oxidoreductase</keyword>
<dbReference type="GO" id="GO:0051287">
    <property type="term" value="F:NAD binding"/>
    <property type="evidence" value="ECO:0007669"/>
    <property type="project" value="InterPro"/>
</dbReference>
<dbReference type="InterPro" id="IPR037232">
    <property type="entry name" value="NADH_quin_OxRdtase_su_C/D-like"/>
</dbReference>
<dbReference type="SUPFAM" id="SSF143243">
    <property type="entry name" value="Nqo5-like"/>
    <property type="match status" value="1"/>
</dbReference>
<dbReference type="Gene3D" id="1.10.645.10">
    <property type="entry name" value="Cytochrome-c3 Hydrogenase, chain B"/>
    <property type="match status" value="1"/>
</dbReference>
<evidence type="ECO:0000256" key="1">
    <source>
        <dbReference type="ARBA" id="ARBA00023002"/>
    </source>
</evidence>
<evidence type="ECO:0000259" key="2">
    <source>
        <dbReference type="Pfam" id="PF00346"/>
    </source>
</evidence>
<dbReference type="PANTHER" id="PTHR43485">
    <property type="entry name" value="HYDROGENASE-4 COMPONENT G"/>
    <property type="match status" value="1"/>
</dbReference>
<dbReference type="eggNOG" id="COG3261">
    <property type="taxonomic scope" value="Bacteria"/>
</dbReference>
<dbReference type="KEGG" id="acr:Acry_1400"/>
<dbReference type="InterPro" id="IPR001135">
    <property type="entry name" value="NADH_Q_OxRdtase_suD"/>
</dbReference>
<organism evidence="3 4">
    <name type="scientific">Acidiphilium cryptum (strain JF-5)</name>
    <dbReference type="NCBI Taxonomy" id="349163"/>
    <lineage>
        <taxon>Bacteria</taxon>
        <taxon>Pseudomonadati</taxon>
        <taxon>Pseudomonadota</taxon>
        <taxon>Alphaproteobacteria</taxon>
        <taxon>Acetobacterales</taxon>
        <taxon>Acidocellaceae</taxon>
        <taxon>Acidiphilium</taxon>
    </lineage>
</organism>
<gene>
    <name evidence="3" type="ordered locus">Acry_1400</name>
</gene>
<dbReference type="Proteomes" id="UP000000245">
    <property type="component" value="Chromosome"/>
</dbReference>
<dbReference type="RefSeq" id="WP_011942213.1">
    <property type="nucleotide sequence ID" value="NC_009484.1"/>
</dbReference>
<dbReference type="PANTHER" id="PTHR43485:SF1">
    <property type="entry name" value="FORMATE HYDROGENLYASE SUBUNIT 5-RELATED"/>
    <property type="match status" value="1"/>
</dbReference>
<keyword evidence="4" id="KW-1185">Reference proteome</keyword>
<protein>
    <submittedName>
        <fullName evidence="3">NADH-ubiquinone oxidoreductase, chain 49kDa</fullName>
    </submittedName>
</protein>
<proteinExistence type="predicted"/>
<sequence length="482" mass="50974">MTGSPMPPPCSADAPPMVDAAGWHATGAALASGERVLVALWAARDDAGARVHLATRRPNGSDLAVIALRAEDGSYPSIGRHHPGAILMERALQDASGLRAEGLPDPRPWLDHERDFAFLPAEGEGLHRIPVGPIHAGTIEPGHFRFTVNGETIVRLEARLGYTHKGTLGLMRGATPDAALRLAGRVSGDSTVAYAWAFARAVEAALGVVVPKRASVLRGVMAELERLANHAGDFGAICNDAGFPLINAHAGALRETILRQAEACFGHRLMMDRIVPGGVAADLAPASAASLLAELPSWRGRFERLVELYGKTASLQDRVVAAGRLAPDLARRLGCGGYVGRAAGQDFDARRDAPYPPYDRHAPDVPALAAGDVDARVRIRIAEIRASVALIGELLGDLPEGDIRASRPESGGEAFGCALVEGFRGDVFAAVRLRGAVVADAFLRDPSWFFWPALEASIEGNIVADFPLCNKSFNAAYSGCDL</sequence>